<accession>A0A0M6XN62</accession>
<dbReference type="InterPro" id="IPR045324">
    <property type="entry name" value="Small_multidrug_res"/>
</dbReference>
<keyword evidence="2" id="KW-0813">Transport</keyword>
<dbReference type="PANTHER" id="PTHR30561:SF0">
    <property type="entry name" value="GUANIDINIUM EXPORTER"/>
    <property type="match status" value="1"/>
</dbReference>
<dbReference type="PANTHER" id="PTHR30561">
    <property type="entry name" value="SMR FAMILY PROTON-DEPENDENT DRUG EFFLUX TRANSPORTER SUGE"/>
    <property type="match status" value="1"/>
</dbReference>
<feature type="transmembrane region" description="Helical" evidence="10">
    <location>
        <begin position="57"/>
        <end position="78"/>
    </location>
</feature>
<evidence type="ECO:0000256" key="10">
    <source>
        <dbReference type="SAM" id="Phobius"/>
    </source>
</evidence>
<evidence type="ECO:0000256" key="7">
    <source>
        <dbReference type="ARBA" id="ARBA00038151"/>
    </source>
</evidence>
<dbReference type="Proteomes" id="UP000048908">
    <property type="component" value="Unassembled WGS sequence"/>
</dbReference>
<keyword evidence="12" id="KW-1185">Reference proteome</keyword>
<keyword evidence="5 10" id="KW-1133">Transmembrane helix</keyword>
<evidence type="ECO:0000256" key="3">
    <source>
        <dbReference type="ARBA" id="ARBA00022475"/>
    </source>
</evidence>
<keyword evidence="6 10" id="KW-0472">Membrane</keyword>
<comment type="similarity">
    <text evidence="7">Belongs to the drug/metabolite transporter (DMT) superfamily. Small multidrug resistance (SMR) (TC 2.A.7.1) family. Gdx/SugE subfamily.</text>
</comment>
<dbReference type="EMBL" id="CXPG01000012">
    <property type="protein sequence ID" value="CTQ32112.1"/>
    <property type="molecule type" value="Genomic_DNA"/>
</dbReference>
<evidence type="ECO:0000256" key="1">
    <source>
        <dbReference type="ARBA" id="ARBA00004651"/>
    </source>
</evidence>
<dbReference type="FunFam" id="1.10.3730.20:FF:000001">
    <property type="entry name" value="Quaternary ammonium compound resistance transporter SugE"/>
    <property type="match status" value="1"/>
</dbReference>
<dbReference type="GO" id="GO:0022857">
    <property type="term" value="F:transmembrane transporter activity"/>
    <property type="evidence" value="ECO:0007669"/>
    <property type="project" value="InterPro"/>
</dbReference>
<dbReference type="GO" id="GO:0005886">
    <property type="term" value="C:plasma membrane"/>
    <property type="evidence" value="ECO:0007669"/>
    <property type="project" value="UniProtKB-SubCell"/>
</dbReference>
<dbReference type="SUPFAM" id="SSF103481">
    <property type="entry name" value="Multidrug resistance efflux transporter EmrE"/>
    <property type="match status" value="1"/>
</dbReference>
<name>A0A0M6XN62_9RHOB</name>
<evidence type="ECO:0000256" key="2">
    <source>
        <dbReference type="ARBA" id="ARBA00022448"/>
    </source>
</evidence>
<dbReference type="AlphaFoldDB" id="A0A0M6XN62"/>
<dbReference type="Pfam" id="PF00893">
    <property type="entry name" value="Multi_Drug_Res"/>
    <property type="match status" value="1"/>
</dbReference>
<sequence>MAWIYLALAAVFEVTFAMSMKLSEGFTRPLASGVTVVSVVLGMGLLTLAMRGLPVSVAYPIWTAVGTLGTVVLGWLWLGEAMTVTKALSAGLIVAGVAGLKASAG</sequence>
<evidence type="ECO:0000313" key="12">
    <source>
        <dbReference type="Proteomes" id="UP000048908"/>
    </source>
</evidence>
<dbReference type="Gene3D" id="1.10.3730.20">
    <property type="match status" value="1"/>
</dbReference>
<gene>
    <name evidence="11" type="primary">sugE</name>
    <name evidence="11" type="ORF">JAN5088_00874</name>
</gene>
<evidence type="ECO:0000313" key="11">
    <source>
        <dbReference type="EMBL" id="CTQ32112.1"/>
    </source>
</evidence>
<keyword evidence="4 9" id="KW-0812">Transmembrane</keyword>
<evidence type="ECO:0000256" key="8">
    <source>
        <dbReference type="ARBA" id="ARBA00039168"/>
    </source>
</evidence>
<evidence type="ECO:0000256" key="5">
    <source>
        <dbReference type="ARBA" id="ARBA00022989"/>
    </source>
</evidence>
<keyword evidence="3" id="KW-1003">Cell membrane</keyword>
<dbReference type="OrthoDB" id="9808638at2"/>
<dbReference type="RefSeq" id="WP_055681561.1">
    <property type="nucleotide sequence ID" value="NZ_CANMUL010000001.1"/>
</dbReference>
<organism evidence="11 12">
    <name type="scientific">Jannaschia rubra</name>
    <dbReference type="NCBI Taxonomy" id="282197"/>
    <lineage>
        <taxon>Bacteria</taxon>
        <taxon>Pseudomonadati</taxon>
        <taxon>Pseudomonadota</taxon>
        <taxon>Alphaproteobacteria</taxon>
        <taxon>Rhodobacterales</taxon>
        <taxon>Roseobacteraceae</taxon>
        <taxon>Jannaschia</taxon>
    </lineage>
</organism>
<dbReference type="InterPro" id="IPR037185">
    <property type="entry name" value="EmrE-like"/>
</dbReference>
<protein>
    <recommendedName>
        <fullName evidence="8">Guanidinium exporter</fullName>
    </recommendedName>
</protein>
<feature type="transmembrane region" description="Helical" evidence="10">
    <location>
        <begin position="33"/>
        <end position="50"/>
    </location>
</feature>
<evidence type="ECO:0000256" key="4">
    <source>
        <dbReference type="ARBA" id="ARBA00022692"/>
    </source>
</evidence>
<evidence type="ECO:0000256" key="9">
    <source>
        <dbReference type="RuleBase" id="RU003942"/>
    </source>
</evidence>
<dbReference type="InterPro" id="IPR000390">
    <property type="entry name" value="Small_drug/metabolite_transptr"/>
</dbReference>
<reference evidence="11 12" key="1">
    <citation type="submission" date="2015-07" db="EMBL/GenBank/DDBJ databases">
        <authorList>
            <person name="Noorani M."/>
        </authorList>
    </citation>
    <scope>NUCLEOTIDE SEQUENCE [LARGE SCALE GENOMIC DNA]</scope>
    <source>
        <strain evidence="11 12">CECT 5088</strain>
    </source>
</reference>
<evidence type="ECO:0000256" key="6">
    <source>
        <dbReference type="ARBA" id="ARBA00023136"/>
    </source>
</evidence>
<comment type="subcellular location">
    <subcellularLocation>
        <location evidence="1 9">Cell membrane</location>
        <topology evidence="1 9">Multi-pass membrane protein</topology>
    </subcellularLocation>
</comment>
<dbReference type="GO" id="GO:1990961">
    <property type="term" value="P:xenobiotic detoxification by transmembrane export across the plasma membrane"/>
    <property type="evidence" value="ECO:0007669"/>
    <property type="project" value="UniProtKB-ARBA"/>
</dbReference>
<proteinExistence type="inferred from homology"/>
<dbReference type="STRING" id="282197.SAMN04488517_104120"/>